<dbReference type="InterPro" id="IPR013525">
    <property type="entry name" value="ABC2_TM"/>
</dbReference>
<keyword evidence="4 7" id="KW-1133">Transmembrane helix</keyword>
<keyword evidence="10" id="KW-1185">Reference proteome</keyword>
<dbReference type="VEuPathDB" id="AmoebaDB:ACA1_260770"/>
<dbReference type="GO" id="GO:0005524">
    <property type="term" value="F:ATP binding"/>
    <property type="evidence" value="ECO:0007669"/>
    <property type="project" value="InterPro"/>
</dbReference>
<keyword evidence="2" id="KW-0813">Transport</keyword>
<dbReference type="RefSeq" id="XP_004333685.1">
    <property type="nucleotide sequence ID" value="XM_004333637.1"/>
</dbReference>
<dbReference type="GO" id="GO:0016020">
    <property type="term" value="C:membrane"/>
    <property type="evidence" value="ECO:0007669"/>
    <property type="project" value="UniProtKB-SubCell"/>
</dbReference>
<evidence type="ECO:0000256" key="3">
    <source>
        <dbReference type="ARBA" id="ARBA00022692"/>
    </source>
</evidence>
<dbReference type="GO" id="GO:0140359">
    <property type="term" value="F:ABC-type transporter activity"/>
    <property type="evidence" value="ECO:0007669"/>
    <property type="project" value="InterPro"/>
</dbReference>
<feature type="region of interest" description="Disordered" evidence="6">
    <location>
        <begin position="373"/>
        <end position="402"/>
    </location>
</feature>
<proteinExistence type="predicted"/>
<dbReference type="PANTHER" id="PTHR48041:SF139">
    <property type="entry name" value="PROTEIN SCARLET"/>
    <property type="match status" value="1"/>
</dbReference>
<name>L8GFB9_ACACF</name>
<feature type="transmembrane region" description="Helical" evidence="7">
    <location>
        <begin position="439"/>
        <end position="456"/>
    </location>
</feature>
<dbReference type="InterPro" id="IPR003439">
    <property type="entry name" value="ABC_transporter-like_ATP-bd"/>
</dbReference>
<feature type="domain" description="ABC transporter" evidence="8">
    <location>
        <begin position="99"/>
        <end position="338"/>
    </location>
</feature>
<dbReference type="OrthoDB" id="26425at2759"/>
<dbReference type="GO" id="GO:0016887">
    <property type="term" value="F:ATP hydrolysis activity"/>
    <property type="evidence" value="ECO:0007669"/>
    <property type="project" value="InterPro"/>
</dbReference>
<evidence type="ECO:0000256" key="7">
    <source>
        <dbReference type="SAM" id="Phobius"/>
    </source>
</evidence>
<evidence type="ECO:0000256" key="1">
    <source>
        <dbReference type="ARBA" id="ARBA00004141"/>
    </source>
</evidence>
<evidence type="ECO:0000256" key="2">
    <source>
        <dbReference type="ARBA" id="ARBA00022448"/>
    </source>
</evidence>
<evidence type="ECO:0000259" key="8">
    <source>
        <dbReference type="PROSITE" id="PS50893"/>
    </source>
</evidence>
<organism evidence="9 10">
    <name type="scientific">Acanthamoeba castellanii (strain ATCC 30010 / Neff)</name>
    <dbReference type="NCBI Taxonomy" id="1257118"/>
    <lineage>
        <taxon>Eukaryota</taxon>
        <taxon>Amoebozoa</taxon>
        <taxon>Discosea</taxon>
        <taxon>Longamoebia</taxon>
        <taxon>Centramoebida</taxon>
        <taxon>Acanthamoebidae</taxon>
        <taxon>Acanthamoeba</taxon>
    </lineage>
</organism>
<dbReference type="PROSITE" id="PS50893">
    <property type="entry name" value="ABC_TRANSPORTER_2"/>
    <property type="match status" value="1"/>
</dbReference>
<sequence>MSEFDAGASSSTSDSESEAGLPMTQMNRKREEEVAAGKKKKDHADDDDDEVVDPVDEELAAVVSKYAKIHQPVPFSKQSPKLRINLEWRNIDYKVVYPMPPSNFFVKLLFRLPIPATITTMLKKKREIPILNRVSGSTTLLNVLARRIKSNLTGEVLVNGEEVSGRRFKRRMAYVLQDDIFFPSITVRDTVTDAAYLKLPKSMSLKEKRAKVDDVLSELGLERCSGTIVGGGWVRGVSGGERKRTNIATEIISNPSLVFLDEPTSGLDAATSLGLIVSLKTLAKSGHTVVTTIHQPSSAMFMMFDKVLLLAEGGWVVYSGSAAGVLPYFASLGLDAPLQYNPADFMLEVVSSTEKVKDGRTVRQMLIDTYGENEKKREAEQNNEGMREEKEQEKEEEAKSLEDMKHGDKFVTPFWLQTWVLTKRTFKQRRHDILSWDRIIQILFIAVLSGLLWLQMDKDEESLGDRVGFLFFTTMFWVMTTWFNALFAFPPERAVLTKERSTGTYRLSAYFVGKVLAETPLELVMPILFSVITYWMVGLADDGGSFVFFVVIMCLFVLMGSGIGLLIGAIMVDVKKALTLSTIVVLGSVLLGGFFISQNNLKVWIAWARWISFMKYCYELVLLNEFKVGNETFAPAPISAYGPDVQEITGQDVLDHLNVETYIWADIIFVVGVIVVSRVMAYLSLRYLNKPKR</sequence>
<keyword evidence="5 7" id="KW-0472">Membrane</keyword>
<evidence type="ECO:0000313" key="10">
    <source>
        <dbReference type="Proteomes" id="UP000011083"/>
    </source>
</evidence>
<dbReference type="SUPFAM" id="SSF52540">
    <property type="entry name" value="P-loop containing nucleoside triphosphate hydrolases"/>
    <property type="match status" value="1"/>
</dbReference>
<dbReference type="Pfam" id="PF00005">
    <property type="entry name" value="ABC_tran"/>
    <property type="match status" value="1"/>
</dbReference>
<dbReference type="OMA" id="RVRPWWD"/>
<dbReference type="EMBL" id="KB008148">
    <property type="protein sequence ID" value="ELR11672.1"/>
    <property type="molecule type" value="Genomic_DNA"/>
</dbReference>
<dbReference type="Proteomes" id="UP000011083">
    <property type="component" value="Unassembled WGS sequence"/>
</dbReference>
<reference evidence="9 10" key="1">
    <citation type="journal article" date="2013" name="Genome Biol.">
        <title>Genome of Acanthamoeba castellanii highlights extensive lateral gene transfer and early evolution of tyrosine kinase signaling.</title>
        <authorList>
            <person name="Clarke M."/>
            <person name="Lohan A.J."/>
            <person name="Liu B."/>
            <person name="Lagkouvardos I."/>
            <person name="Roy S."/>
            <person name="Zafar N."/>
            <person name="Bertelli C."/>
            <person name="Schilde C."/>
            <person name="Kianianmomeni A."/>
            <person name="Burglin T.R."/>
            <person name="Frech C."/>
            <person name="Turcotte B."/>
            <person name="Kopec K.O."/>
            <person name="Synnott J.M."/>
            <person name="Choo C."/>
            <person name="Paponov I."/>
            <person name="Finkler A."/>
            <person name="Soon Heng Tan C."/>
            <person name="Hutchins A.P."/>
            <person name="Weinmeier T."/>
            <person name="Rattei T."/>
            <person name="Chu J.S."/>
            <person name="Gimenez G."/>
            <person name="Irimia M."/>
            <person name="Rigden D.J."/>
            <person name="Fitzpatrick D.A."/>
            <person name="Lorenzo-Morales J."/>
            <person name="Bateman A."/>
            <person name="Chiu C.H."/>
            <person name="Tang P."/>
            <person name="Hegemann P."/>
            <person name="Fromm H."/>
            <person name="Raoult D."/>
            <person name="Greub G."/>
            <person name="Miranda-Saavedra D."/>
            <person name="Chen N."/>
            <person name="Nash P."/>
            <person name="Ginger M.L."/>
            <person name="Horn M."/>
            <person name="Schaap P."/>
            <person name="Caler L."/>
            <person name="Loftus B."/>
        </authorList>
    </citation>
    <scope>NUCLEOTIDE SEQUENCE [LARGE SCALE GENOMIC DNA]</scope>
    <source>
        <strain evidence="9 10">Neff</strain>
    </source>
</reference>
<feature type="transmembrane region" description="Helical" evidence="7">
    <location>
        <begin position="468"/>
        <end position="489"/>
    </location>
</feature>
<feature type="compositionally biased region" description="Low complexity" evidence="6">
    <location>
        <begin position="1"/>
        <end position="20"/>
    </location>
</feature>
<evidence type="ECO:0000313" key="9">
    <source>
        <dbReference type="EMBL" id="ELR11672.1"/>
    </source>
</evidence>
<dbReference type="Pfam" id="PF01061">
    <property type="entry name" value="ABC2_membrane"/>
    <property type="match status" value="1"/>
</dbReference>
<feature type="transmembrane region" description="Helical" evidence="7">
    <location>
        <begin position="577"/>
        <end position="596"/>
    </location>
</feature>
<dbReference type="KEGG" id="acan:ACA1_260770"/>
<dbReference type="AlphaFoldDB" id="L8GFB9"/>
<keyword evidence="3 7" id="KW-0812">Transmembrane</keyword>
<dbReference type="GeneID" id="14912047"/>
<dbReference type="InterPro" id="IPR050352">
    <property type="entry name" value="ABCG_transporters"/>
</dbReference>
<accession>L8GFB9</accession>
<evidence type="ECO:0000256" key="4">
    <source>
        <dbReference type="ARBA" id="ARBA00022989"/>
    </source>
</evidence>
<protein>
    <submittedName>
        <fullName evidence="9">ABC2 type transporter superfamily protein</fullName>
    </submittedName>
</protein>
<dbReference type="InterPro" id="IPR027417">
    <property type="entry name" value="P-loop_NTPase"/>
</dbReference>
<evidence type="ECO:0000256" key="6">
    <source>
        <dbReference type="SAM" id="MobiDB-lite"/>
    </source>
</evidence>
<dbReference type="PANTHER" id="PTHR48041">
    <property type="entry name" value="ABC TRANSPORTER G FAMILY MEMBER 28"/>
    <property type="match status" value="1"/>
</dbReference>
<feature type="transmembrane region" description="Helical" evidence="7">
    <location>
        <begin position="662"/>
        <end position="685"/>
    </location>
</feature>
<comment type="subcellular location">
    <subcellularLocation>
        <location evidence="1">Membrane</location>
        <topology evidence="1">Multi-pass membrane protein</topology>
    </subcellularLocation>
</comment>
<evidence type="ECO:0000256" key="5">
    <source>
        <dbReference type="ARBA" id="ARBA00023136"/>
    </source>
</evidence>
<dbReference type="Gene3D" id="3.40.50.300">
    <property type="entry name" value="P-loop containing nucleotide triphosphate hydrolases"/>
    <property type="match status" value="1"/>
</dbReference>
<feature type="transmembrane region" description="Helical" evidence="7">
    <location>
        <begin position="546"/>
        <end position="570"/>
    </location>
</feature>
<gene>
    <name evidence="9" type="ORF">ACA1_260770</name>
</gene>
<feature type="region of interest" description="Disordered" evidence="6">
    <location>
        <begin position="1"/>
        <end position="52"/>
    </location>
</feature>